<dbReference type="RefSeq" id="WP_051624923.1">
    <property type="nucleotide sequence ID" value="NZ_ARYL01000024.1"/>
</dbReference>
<dbReference type="AlphaFoldDB" id="A0A059G4U7"/>
<name>A0A059G4U7_9PROT</name>
<gene>
    <name evidence="2" type="ORF">HOC_14503</name>
</gene>
<organism evidence="2 3">
    <name type="scientific">Hyphomonas oceanitis SCH89</name>
    <dbReference type="NCBI Taxonomy" id="1280953"/>
    <lineage>
        <taxon>Bacteria</taxon>
        <taxon>Pseudomonadati</taxon>
        <taxon>Pseudomonadota</taxon>
        <taxon>Alphaproteobacteria</taxon>
        <taxon>Hyphomonadales</taxon>
        <taxon>Hyphomonadaceae</taxon>
        <taxon>Hyphomonas</taxon>
    </lineage>
</organism>
<evidence type="ECO:0000256" key="1">
    <source>
        <dbReference type="SAM" id="MobiDB-lite"/>
    </source>
</evidence>
<keyword evidence="3" id="KW-1185">Reference proteome</keyword>
<dbReference type="EMBL" id="ARYL01000024">
    <property type="protein sequence ID" value="KDA01610.1"/>
    <property type="molecule type" value="Genomic_DNA"/>
</dbReference>
<evidence type="ECO:0008006" key="4">
    <source>
        <dbReference type="Google" id="ProtNLM"/>
    </source>
</evidence>
<dbReference type="PATRIC" id="fig|1280953.3.peg.2917"/>
<protein>
    <recommendedName>
        <fullName evidence="4">Lipoprotein</fullName>
    </recommendedName>
</protein>
<feature type="region of interest" description="Disordered" evidence="1">
    <location>
        <begin position="19"/>
        <end position="55"/>
    </location>
</feature>
<dbReference type="STRING" id="1280953.HOC_14503"/>
<reference evidence="2 3" key="1">
    <citation type="journal article" date="2014" name="Antonie Van Leeuwenhoek">
        <title>Hyphomonas beringensis sp. nov. and Hyphomonas chukchiensis sp. nov., isolated from surface seawater of the Bering Sea and Chukchi Sea.</title>
        <authorList>
            <person name="Li C."/>
            <person name="Lai Q."/>
            <person name="Li G."/>
            <person name="Dong C."/>
            <person name="Wang J."/>
            <person name="Liao Y."/>
            <person name="Shao Z."/>
        </authorList>
    </citation>
    <scope>NUCLEOTIDE SEQUENCE [LARGE SCALE GENOMIC DNA]</scope>
    <source>
        <strain evidence="2 3">SCH89</strain>
    </source>
</reference>
<dbReference type="OrthoDB" id="485556at2"/>
<dbReference type="Proteomes" id="UP000024942">
    <property type="component" value="Unassembled WGS sequence"/>
</dbReference>
<dbReference type="eggNOG" id="ENOG5032BTG">
    <property type="taxonomic scope" value="Bacteria"/>
</dbReference>
<evidence type="ECO:0000313" key="3">
    <source>
        <dbReference type="Proteomes" id="UP000024942"/>
    </source>
</evidence>
<dbReference type="SUPFAM" id="SSF54427">
    <property type="entry name" value="NTF2-like"/>
    <property type="match status" value="1"/>
</dbReference>
<dbReference type="PROSITE" id="PS51257">
    <property type="entry name" value="PROKAR_LIPOPROTEIN"/>
    <property type="match status" value="1"/>
</dbReference>
<proteinExistence type="predicted"/>
<evidence type="ECO:0000313" key="2">
    <source>
        <dbReference type="EMBL" id="KDA01610.1"/>
    </source>
</evidence>
<dbReference type="InterPro" id="IPR032710">
    <property type="entry name" value="NTF2-like_dom_sf"/>
</dbReference>
<comment type="caution">
    <text evidence="2">The sequence shown here is derived from an EMBL/GenBank/DDBJ whole genome shotgun (WGS) entry which is preliminary data.</text>
</comment>
<sequence length="173" mass="18436">MNRIAICTLALLAAACQPPETEVPVPEPATMAEPGAVAPEQTNPAPEAPVTASTPESVLQTWASALEAGDWSTARAQWGDEGAQSGLSEAEFAAAYQQYKSIHIEYTDAQAEGAAGSLYYEPEVTMTGEMTDGQPFRMVGPVTIKRVNDVPGATEEQLRWHIASSDLKPHPLE</sequence>
<accession>A0A059G4U7</accession>